<keyword evidence="2" id="KW-1185">Reference proteome</keyword>
<comment type="caution">
    <text evidence="1">The sequence shown here is derived from an EMBL/GenBank/DDBJ whole genome shotgun (WGS) entry which is preliminary data.</text>
</comment>
<evidence type="ECO:0000313" key="2">
    <source>
        <dbReference type="Proteomes" id="UP001157502"/>
    </source>
</evidence>
<gene>
    <name evidence="1" type="ORF">DPEC_G00005880</name>
</gene>
<proteinExistence type="predicted"/>
<organism evidence="1 2">
    <name type="scientific">Dallia pectoralis</name>
    <name type="common">Alaska blackfish</name>
    <dbReference type="NCBI Taxonomy" id="75939"/>
    <lineage>
        <taxon>Eukaryota</taxon>
        <taxon>Metazoa</taxon>
        <taxon>Chordata</taxon>
        <taxon>Craniata</taxon>
        <taxon>Vertebrata</taxon>
        <taxon>Euteleostomi</taxon>
        <taxon>Actinopterygii</taxon>
        <taxon>Neopterygii</taxon>
        <taxon>Teleostei</taxon>
        <taxon>Protacanthopterygii</taxon>
        <taxon>Esociformes</taxon>
        <taxon>Umbridae</taxon>
        <taxon>Dallia</taxon>
    </lineage>
</organism>
<accession>A0ACC2HKU0</accession>
<name>A0ACC2HKU0_DALPE</name>
<dbReference type="EMBL" id="CM055728">
    <property type="protein sequence ID" value="KAJ8016311.1"/>
    <property type="molecule type" value="Genomic_DNA"/>
</dbReference>
<dbReference type="Proteomes" id="UP001157502">
    <property type="component" value="Chromosome 1"/>
</dbReference>
<evidence type="ECO:0000313" key="1">
    <source>
        <dbReference type="EMBL" id="KAJ8016311.1"/>
    </source>
</evidence>
<reference evidence="1" key="1">
    <citation type="submission" date="2021-05" db="EMBL/GenBank/DDBJ databases">
        <authorList>
            <person name="Pan Q."/>
            <person name="Jouanno E."/>
            <person name="Zahm M."/>
            <person name="Klopp C."/>
            <person name="Cabau C."/>
            <person name="Louis A."/>
            <person name="Berthelot C."/>
            <person name="Parey E."/>
            <person name="Roest Crollius H."/>
            <person name="Montfort J."/>
            <person name="Robinson-Rechavi M."/>
            <person name="Bouchez O."/>
            <person name="Lampietro C."/>
            <person name="Lopez Roques C."/>
            <person name="Donnadieu C."/>
            <person name="Postlethwait J."/>
            <person name="Bobe J."/>
            <person name="Dillon D."/>
            <person name="Chandos A."/>
            <person name="von Hippel F."/>
            <person name="Guiguen Y."/>
        </authorList>
    </citation>
    <scope>NUCLEOTIDE SEQUENCE</scope>
    <source>
        <strain evidence="1">YG-Jan2019</strain>
    </source>
</reference>
<protein>
    <submittedName>
        <fullName evidence="1">Uncharacterized protein</fullName>
    </submittedName>
</protein>
<sequence length="423" mass="48396">MQLRDALSRQPFAGEPEAAYDDAEFDGCTAICNIIWKGTALESDLVTAGVKCCEIRQIRVAQHASDSDDSKSQGNTATLAGYSKEELRKFQDTDPVIGVIRKFWDRQKKPSHLKRLGLTKPVLSMLKQWHQLKELHGLLYRVIEDAHVGECHQLLLPVCLRGPFLESVHDGMGHHGIERTQNLLRQRCFWAGMYEDVERWVKRFQRCILTKMPQPKIHAPIKPFLVSRPLEVVAVDFTVLEPASDSRENVLVGMDVFTKFIQAFPTRDQKANTTAKVLLKEWFLKYGVPERLHSDQGRNFESEVIRELCKLYGVKKTRTTPHRGNAQCERFNRTLHNLLRTLPTEKKRHWPEQLPELVHTYNVTPHATTGYSPYYLLFGVHPHLPVDALLGQDQVLDNTHDRSVEGSTRTGQGVHRTESSREG</sequence>